<dbReference type="Pfam" id="PF13205">
    <property type="entry name" value="Big_5"/>
    <property type="match status" value="2"/>
</dbReference>
<keyword evidence="5" id="KW-1185">Reference proteome</keyword>
<sequence length="912" mass="97766">MMKRLLMLLLAAALLLASAPVAAVRADGLDTEEKYDFLVKQGIFTGFDDGSARLGSPMTREQFAAVLFRLWELREENTRPFYNDVLKTRWSFGEIQAVTQAGLLKGMGSGKFAPAADVTIEQLAVVLVRAHGASGSSSAPVYGSVSAWAKKDVGIALGKGWLPEQASYKANAIRALLVQASYSIFVDMYPEKDPERKKLDVAAVQAISNHVVQVDLRSAVSSVSADQFALTTDGGRAVGIQRVSLSADGRRVLLTTDWQYDGDTYRLKVEGTAWVYRVSLRDTTKPYIVSSAITSDARIELVFSEALNRSTAENESNYSFNKNLAVKSATLAADNRKVTLTTGAQAAATVYTLTVKNVKDLAGNTMATRNDLHFGSVVDRTAPVVSRITLAENKIVLAFSEALDAGSAERKENYALDGGLGHPWRADYNEGDRTVTLSTTDQTSGKVYTLSLSGIKDKAGNAVAAGAKLTFAGVGKNAIPQLAFIRAEAVNENMVDVYFNRSLADLPLSQLKLEIVSDNGASVSMSGWQTSHSPKQGDDRALRFQLRTSADANPDLFREGHVYVARITGIPGLKTADNANLAYFAGIGEPNRQPEIAKAEAVDKTSVTVYFSEPVKNVAAASFRLADEEGAPLKIAGDQLNDRNKVVTRVTLNLEFALEAGKTYRLSGGDGVTDAPGWNGLLTVKDGKPHAVSFKGSSEDNAAPRIQSVTASDKHTLEIEFTESVAGADQDVYALYDETDRKEIGLTGGKAGFAAAEDGRKVIVRLYEGAAGPLDAGHSYKLTYLDASRRIADLQGKLLDAADGRGEARFRGSDRDNARPQITAVEARSGVVLVTLSEPVTGNPQQAFELTASGSKLAATASLHGRTVLLLAPALQAEAAAYVRLTPQGEDALLDPNRRKAVQQTVHFKAQE</sequence>
<evidence type="ECO:0000256" key="1">
    <source>
        <dbReference type="ARBA" id="ARBA00022729"/>
    </source>
</evidence>
<dbReference type="AlphaFoldDB" id="A0A927CG73"/>
<evidence type="ECO:0000313" key="4">
    <source>
        <dbReference type="EMBL" id="MBD2867509.1"/>
    </source>
</evidence>
<accession>A0A927CG73</accession>
<dbReference type="Gene3D" id="2.60.40.1220">
    <property type="match status" value="5"/>
</dbReference>
<dbReference type="Proteomes" id="UP000632125">
    <property type="component" value="Unassembled WGS sequence"/>
</dbReference>
<name>A0A927CG73_9BACL</name>
<dbReference type="InterPro" id="IPR014755">
    <property type="entry name" value="Cu-Rt/internalin_Ig-like"/>
</dbReference>
<evidence type="ECO:0000259" key="3">
    <source>
        <dbReference type="PROSITE" id="PS51272"/>
    </source>
</evidence>
<feature type="domain" description="SLH" evidence="3">
    <location>
        <begin position="78"/>
        <end position="141"/>
    </location>
</feature>
<evidence type="ECO:0000313" key="5">
    <source>
        <dbReference type="Proteomes" id="UP000632125"/>
    </source>
</evidence>
<keyword evidence="1 2" id="KW-0732">Signal</keyword>
<organism evidence="4 5">
    <name type="scientific">Paenibacillus arenilitoris</name>
    <dbReference type="NCBI Taxonomy" id="2772299"/>
    <lineage>
        <taxon>Bacteria</taxon>
        <taxon>Bacillati</taxon>
        <taxon>Bacillota</taxon>
        <taxon>Bacilli</taxon>
        <taxon>Bacillales</taxon>
        <taxon>Paenibacillaceae</taxon>
        <taxon>Paenibacillus</taxon>
    </lineage>
</organism>
<feature type="signal peptide" evidence="2">
    <location>
        <begin position="1"/>
        <end position="23"/>
    </location>
</feature>
<dbReference type="InterPro" id="IPR032812">
    <property type="entry name" value="SbsA_Ig"/>
</dbReference>
<proteinExistence type="predicted"/>
<protein>
    <submittedName>
        <fullName evidence="4">Ig-like domain-containing protein</fullName>
    </submittedName>
</protein>
<dbReference type="EMBL" id="JACXIY010000002">
    <property type="protein sequence ID" value="MBD2867509.1"/>
    <property type="molecule type" value="Genomic_DNA"/>
</dbReference>
<reference evidence="4" key="1">
    <citation type="submission" date="2020-09" db="EMBL/GenBank/DDBJ databases">
        <title>A novel bacterium of genus Paenibacillus, isolated from South China Sea.</title>
        <authorList>
            <person name="Huang H."/>
            <person name="Mo K."/>
            <person name="Hu Y."/>
        </authorList>
    </citation>
    <scope>NUCLEOTIDE SEQUENCE</scope>
    <source>
        <strain evidence="4">IB182493</strain>
    </source>
</reference>
<comment type="caution">
    <text evidence="4">The sequence shown here is derived from an EMBL/GenBank/DDBJ whole genome shotgun (WGS) entry which is preliminary data.</text>
</comment>
<dbReference type="PROSITE" id="PS51272">
    <property type="entry name" value="SLH"/>
    <property type="match status" value="1"/>
</dbReference>
<gene>
    <name evidence="4" type="ORF">IDH41_02895</name>
</gene>
<feature type="chain" id="PRO_5038953681" evidence="2">
    <location>
        <begin position="24"/>
        <end position="912"/>
    </location>
</feature>
<evidence type="ECO:0000256" key="2">
    <source>
        <dbReference type="SAM" id="SignalP"/>
    </source>
</evidence>
<dbReference type="Pfam" id="PF00395">
    <property type="entry name" value="SLH"/>
    <property type="match status" value="1"/>
</dbReference>
<dbReference type="InterPro" id="IPR001119">
    <property type="entry name" value="SLH_dom"/>
</dbReference>